<dbReference type="HOGENOM" id="CLU_017496_1_1_9"/>
<dbReference type="Pfam" id="PF21645">
    <property type="entry name" value="FakA-like_M"/>
    <property type="match status" value="1"/>
</dbReference>
<dbReference type="SMART" id="SM01121">
    <property type="entry name" value="Dak1_2"/>
    <property type="match status" value="1"/>
</dbReference>
<dbReference type="InterPro" id="IPR048394">
    <property type="entry name" value="FakA-like_M"/>
</dbReference>
<dbReference type="Proteomes" id="UP000003277">
    <property type="component" value="Unassembled WGS sequence"/>
</dbReference>
<dbReference type="InterPro" id="IPR036117">
    <property type="entry name" value="DhaL_dom_sf"/>
</dbReference>
<evidence type="ECO:0000313" key="3">
    <source>
        <dbReference type="Proteomes" id="UP000003277"/>
    </source>
</evidence>
<dbReference type="InterPro" id="IPR033470">
    <property type="entry name" value="FakA-like_C"/>
</dbReference>
<dbReference type="AlphaFoldDB" id="H1CZ57"/>
<dbReference type="PROSITE" id="PS51480">
    <property type="entry name" value="DHAL"/>
    <property type="match status" value="1"/>
</dbReference>
<reference evidence="2 3" key="1">
    <citation type="submission" date="2011-11" db="EMBL/GenBank/DDBJ databases">
        <title>The Genome Sequence of Dialister succinatiphilus YIT 11850.</title>
        <authorList>
            <consortium name="The Broad Institute Genome Sequencing Platform"/>
            <person name="Earl A."/>
            <person name="Ward D."/>
            <person name="Feldgarden M."/>
            <person name="Gevers D."/>
            <person name="Morotomi M."/>
            <person name="Young S.K."/>
            <person name="Zeng Q."/>
            <person name="Gargeya S."/>
            <person name="Fitzgerald M."/>
            <person name="Haas B."/>
            <person name="Abouelleil A."/>
            <person name="Alvarado L."/>
            <person name="Arachchi H.M."/>
            <person name="Berlin A."/>
            <person name="Brown A."/>
            <person name="Chapman S.B."/>
            <person name="Dunbar C."/>
            <person name="Gearin G."/>
            <person name="Goldberg J."/>
            <person name="Griggs A."/>
            <person name="Gujja S."/>
            <person name="Heiman D."/>
            <person name="Howarth C."/>
            <person name="Lui A."/>
            <person name="MacDonald P.J.P."/>
            <person name="Montmayeur A."/>
            <person name="Murphy C."/>
            <person name="Neiman D."/>
            <person name="Pearson M."/>
            <person name="Priest M."/>
            <person name="Roberts A."/>
            <person name="Saif S."/>
            <person name="Shea T."/>
            <person name="Sisk P."/>
            <person name="Stolte C."/>
            <person name="Sykes S."/>
            <person name="Wortman J."/>
            <person name="Nusbaum C."/>
            <person name="Birren B."/>
        </authorList>
    </citation>
    <scope>NUCLEOTIDE SEQUENCE [LARGE SCALE GENOMIC DNA]</scope>
    <source>
        <strain evidence="2 3">YIT 11850</strain>
    </source>
</reference>
<dbReference type="PATRIC" id="fig|742743.3.peg.656"/>
<dbReference type="InterPro" id="IPR050270">
    <property type="entry name" value="DegV_domain_contain"/>
</dbReference>
<keyword evidence="3" id="KW-1185">Reference proteome</keyword>
<dbReference type="GO" id="GO:0004371">
    <property type="term" value="F:glycerone kinase activity"/>
    <property type="evidence" value="ECO:0007669"/>
    <property type="project" value="InterPro"/>
</dbReference>
<evidence type="ECO:0000259" key="1">
    <source>
        <dbReference type="PROSITE" id="PS51480"/>
    </source>
</evidence>
<accession>H1CZ57</accession>
<dbReference type="SUPFAM" id="SSF101473">
    <property type="entry name" value="DhaL-like"/>
    <property type="match status" value="1"/>
</dbReference>
<evidence type="ECO:0000313" key="2">
    <source>
        <dbReference type="EMBL" id="EHO63628.1"/>
    </source>
</evidence>
<proteinExistence type="predicted"/>
<dbReference type="GO" id="GO:0006071">
    <property type="term" value="P:glycerol metabolic process"/>
    <property type="evidence" value="ECO:0007669"/>
    <property type="project" value="InterPro"/>
</dbReference>
<dbReference type="Gene3D" id="1.25.40.340">
    <property type="match status" value="1"/>
</dbReference>
<dbReference type="eggNOG" id="COG1461">
    <property type="taxonomic scope" value="Bacteria"/>
</dbReference>
<dbReference type="NCBIfam" id="TIGR03599">
    <property type="entry name" value="YloV"/>
    <property type="match status" value="1"/>
</dbReference>
<dbReference type="InterPro" id="IPR004007">
    <property type="entry name" value="DhaL_dom"/>
</dbReference>
<dbReference type="Pfam" id="PF02734">
    <property type="entry name" value="Dak2"/>
    <property type="match status" value="1"/>
</dbReference>
<protein>
    <submittedName>
        <fullName evidence="2">DAK2 domain fusion protein YloV</fullName>
    </submittedName>
</protein>
<sequence length="539" mass="59297">MMGEINMYNTIDGICFKNMLTGAYQLFQQKYEIINQLNVFPVPDGDTGNNMLNTLKSMYSMIAEEKAEQPVGILAEKAAAGAIMGARGNSGVILSQIIHGISRGLHGKKTASCGQMSKAFQYGILYAYRAVTKPVEGTILSVARGIAKGTREVIRTETDFSKILEASIRCGNEALAKTPEQLQILKDANVVDAGGQGLIFFLMGCLNGLTGKVEEIKVDVKPVISRLEAKGESFSIEYPYCTEFIISPCKVKAKEVRKKLSSWGESMIVAEGDNLVKVHIHAQRPGHVLDMAADWGTLHDIKCDNMVDQFHKNKEKQQKMAKKPLGILTVVSGDGWTELFKKLGADVVSGGQSMNPSVQELSSGMDNGQYEKYIILPNNKNIILAAQQLQKMMGEKVHIVPSTNPMEGLAAAMAFSEDNTLEENLAAMKERMGDIATAMITTAVRDSIVGETVIHKDDFMGIMKNHEVIAEKDFTKCFLDVLSHLITEDTEIVTIYSGKDLSEEDCLKEIDKAEKKYPDVTFETYQGGQPLYPMFISTE</sequence>
<dbReference type="SMART" id="SM01120">
    <property type="entry name" value="Dak2"/>
    <property type="match status" value="1"/>
</dbReference>
<dbReference type="PANTHER" id="PTHR33434">
    <property type="entry name" value="DEGV DOMAIN-CONTAINING PROTEIN DR_1986-RELATED"/>
    <property type="match status" value="1"/>
</dbReference>
<comment type="caution">
    <text evidence="2">The sequence shown here is derived from an EMBL/GenBank/DDBJ whole genome shotgun (WGS) entry which is preliminary data.</text>
</comment>
<dbReference type="Pfam" id="PF13684">
    <property type="entry name" value="FakA-like_C"/>
    <property type="match status" value="1"/>
</dbReference>
<gene>
    <name evidence="2" type="ORF">HMPREF9453_00645</name>
</gene>
<dbReference type="EMBL" id="ADLT01000015">
    <property type="protein sequence ID" value="EHO63628.1"/>
    <property type="molecule type" value="Genomic_DNA"/>
</dbReference>
<dbReference type="PANTHER" id="PTHR33434:SF4">
    <property type="entry name" value="PHOSPHATASE PROTEIN"/>
    <property type="match status" value="1"/>
</dbReference>
<feature type="domain" description="DhaL" evidence="1">
    <location>
        <begin position="14"/>
        <end position="207"/>
    </location>
</feature>
<dbReference type="InterPro" id="IPR019986">
    <property type="entry name" value="YloV-like"/>
</dbReference>
<dbReference type="STRING" id="742743.HMPREF9453_00645"/>
<organism evidence="2 3">
    <name type="scientific">Dialister succinatiphilus YIT 11850</name>
    <dbReference type="NCBI Taxonomy" id="742743"/>
    <lineage>
        <taxon>Bacteria</taxon>
        <taxon>Bacillati</taxon>
        <taxon>Bacillota</taxon>
        <taxon>Negativicutes</taxon>
        <taxon>Veillonellales</taxon>
        <taxon>Veillonellaceae</taxon>
        <taxon>Dialister</taxon>
    </lineage>
</organism>
<name>H1CZ57_9FIRM</name>